<dbReference type="GO" id="GO:0003700">
    <property type="term" value="F:DNA-binding transcription factor activity"/>
    <property type="evidence" value="ECO:0007669"/>
    <property type="project" value="InterPro"/>
</dbReference>
<dbReference type="PROSITE" id="PS51294">
    <property type="entry name" value="HTH_MYB"/>
    <property type="match status" value="1"/>
</dbReference>
<dbReference type="InterPro" id="IPR044787">
    <property type="entry name" value="HHO5-like"/>
</dbReference>
<evidence type="ECO:0000256" key="1">
    <source>
        <dbReference type="ARBA" id="ARBA00004123"/>
    </source>
</evidence>
<dbReference type="Pfam" id="PF26575">
    <property type="entry name" value="HHO5_N"/>
    <property type="match status" value="1"/>
</dbReference>
<dbReference type="PANTHER" id="PTHR31003">
    <property type="entry name" value="MYB FAMILY TRANSCRIPTION FACTOR"/>
    <property type="match status" value="1"/>
</dbReference>
<dbReference type="InterPro" id="IPR001005">
    <property type="entry name" value="SANT/Myb"/>
</dbReference>
<evidence type="ECO:0000256" key="2">
    <source>
        <dbReference type="ARBA" id="ARBA00023015"/>
    </source>
</evidence>
<evidence type="ECO:0000256" key="6">
    <source>
        <dbReference type="SAM" id="MobiDB-lite"/>
    </source>
</evidence>
<keyword evidence="2" id="KW-0805">Transcription regulation</keyword>
<dbReference type="SUPFAM" id="SSF46689">
    <property type="entry name" value="Homeodomain-like"/>
    <property type="match status" value="1"/>
</dbReference>
<dbReference type="GO" id="GO:0003677">
    <property type="term" value="F:DNA binding"/>
    <property type="evidence" value="ECO:0007669"/>
    <property type="project" value="UniProtKB-KW"/>
</dbReference>
<feature type="compositionally biased region" description="Gly residues" evidence="6">
    <location>
        <begin position="161"/>
        <end position="178"/>
    </location>
</feature>
<dbReference type="NCBIfam" id="TIGR01557">
    <property type="entry name" value="myb_SHAQKYF"/>
    <property type="match status" value="1"/>
</dbReference>
<feature type="region of interest" description="Disordered" evidence="6">
    <location>
        <begin position="155"/>
        <end position="190"/>
    </location>
</feature>
<dbReference type="InterPro" id="IPR058673">
    <property type="entry name" value="HHO5-like_N"/>
</dbReference>
<evidence type="ECO:0000256" key="5">
    <source>
        <dbReference type="ARBA" id="ARBA00023242"/>
    </source>
</evidence>
<keyword evidence="4" id="KW-0804">Transcription</keyword>
<feature type="domain" description="HTH myb-type" evidence="7">
    <location>
        <begin position="185"/>
        <end position="245"/>
    </location>
</feature>
<reference evidence="8 9" key="1">
    <citation type="submission" date="2019-05" db="EMBL/GenBank/DDBJ databases">
        <title>Mikania micrantha, genome provides insights into the molecular mechanism of rapid growth.</title>
        <authorList>
            <person name="Liu B."/>
        </authorList>
    </citation>
    <scope>NUCLEOTIDE SEQUENCE [LARGE SCALE GENOMIC DNA]</scope>
    <source>
        <strain evidence="8">NLD-2019</strain>
        <tissue evidence="8">Leaf</tissue>
    </source>
</reference>
<organism evidence="8 9">
    <name type="scientific">Mikania micrantha</name>
    <name type="common">bitter vine</name>
    <dbReference type="NCBI Taxonomy" id="192012"/>
    <lineage>
        <taxon>Eukaryota</taxon>
        <taxon>Viridiplantae</taxon>
        <taxon>Streptophyta</taxon>
        <taxon>Embryophyta</taxon>
        <taxon>Tracheophyta</taxon>
        <taxon>Spermatophyta</taxon>
        <taxon>Magnoliopsida</taxon>
        <taxon>eudicotyledons</taxon>
        <taxon>Gunneridae</taxon>
        <taxon>Pentapetalae</taxon>
        <taxon>asterids</taxon>
        <taxon>campanulids</taxon>
        <taxon>Asterales</taxon>
        <taxon>Asteraceae</taxon>
        <taxon>Asteroideae</taxon>
        <taxon>Heliantheae alliance</taxon>
        <taxon>Eupatorieae</taxon>
        <taxon>Mikania</taxon>
    </lineage>
</organism>
<sequence>MVIHKNSCEFQSRQKMQKYQDFIGALEDERIKIQAFERELPLCLELVSQAIERCRQQMNVKITESFNAQFNDKTLSDQFCPVLEEFIPMKSTSSANEDVDDQLQQKQQLSKIICSKDWLASAQLSIQAPDPYLEEENKNECGPLILFQKKKTCIRSSSDKCGGGDAGGRGGGHRGGSNGEDKGQSSKKERRCWSQELHRRFLYAIQHLGGAHVATPKQIREFMKVDGLTNDEIKSHLQKYRLHTRRWLNPMIQDTHTPQLVVVGRIWMPPLDCTTSDITSPQTDDIKNAIAVYAPIVSPSVPSVTTFVYKTKQCNQ</sequence>
<feature type="compositionally biased region" description="Basic and acidic residues" evidence="6">
    <location>
        <begin position="179"/>
        <end position="190"/>
    </location>
</feature>
<dbReference type="EMBL" id="SZYD01000019">
    <property type="protein sequence ID" value="KAD2393510.1"/>
    <property type="molecule type" value="Genomic_DNA"/>
</dbReference>
<evidence type="ECO:0000259" key="7">
    <source>
        <dbReference type="PROSITE" id="PS51294"/>
    </source>
</evidence>
<dbReference type="Gene3D" id="1.10.10.60">
    <property type="entry name" value="Homeodomain-like"/>
    <property type="match status" value="1"/>
</dbReference>
<dbReference type="OrthoDB" id="1908613at2759"/>
<dbReference type="InterPro" id="IPR009057">
    <property type="entry name" value="Homeodomain-like_sf"/>
</dbReference>
<keyword evidence="5" id="KW-0539">Nucleus</keyword>
<dbReference type="FunFam" id="1.10.10.60:FF:000002">
    <property type="entry name" value="Myb family transcription factor"/>
    <property type="match status" value="1"/>
</dbReference>
<name>A0A5N6LMP9_9ASTR</name>
<accession>A0A5N6LMP9</accession>
<keyword evidence="9" id="KW-1185">Reference proteome</keyword>
<dbReference type="AlphaFoldDB" id="A0A5N6LMP9"/>
<comment type="subcellular location">
    <subcellularLocation>
        <location evidence="1">Nucleus</location>
    </subcellularLocation>
</comment>
<keyword evidence="3" id="KW-0238">DNA-binding</keyword>
<evidence type="ECO:0000313" key="9">
    <source>
        <dbReference type="Proteomes" id="UP000326396"/>
    </source>
</evidence>
<gene>
    <name evidence="8" type="ORF">E3N88_40487</name>
</gene>
<dbReference type="PANTHER" id="PTHR31003:SF38">
    <property type="entry name" value="TRANSCRIPTION FACTOR MYB-RELATED FAMILY"/>
    <property type="match status" value="1"/>
</dbReference>
<comment type="caution">
    <text evidence="8">The sequence shown here is derived from an EMBL/GenBank/DDBJ whole genome shotgun (WGS) entry which is preliminary data.</text>
</comment>
<evidence type="ECO:0000256" key="4">
    <source>
        <dbReference type="ARBA" id="ARBA00023163"/>
    </source>
</evidence>
<dbReference type="InterPro" id="IPR017930">
    <property type="entry name" value="Myb_dom"/>
</dbReference>
<proteinExistence type="predicted"/>
<dbReference type="GO" id="GO:0005634">
    <property type="term" value="C:nucleus"/>
    <property type="evidence" value="ECO:0007669"/>
    <property type="project" value="UniProtKB-SubCell"/>
</dbReference>
<dbReference type="Pfam" id="PF00249">
    <property type="entry name" value="Myb_DNA-binding"/>
    <property type="match status" value="1"/>
</dbReference>
<evidence type="ECO:0000313" key="8">
    <source>
        <dbReference type="EMBL" id="KAD2393510.1"/>
    </source>
</evidence>
<protein>
    <recommendedName>
        <fullName evidence="7">HTH myb-type domain-containing protein</fullName>
    </recommendedName>
</protein>
<dbReference type="Proteomes" id="UP000326396">
    <property type="component" value="Linkage Group LG9"/>
</dbReference>
<evidence type="ECO:0000256" key="3">
    <source>
        <dbReference type="ARBA" id="ARBA00023125"/>
    </source>
</evidence>
<dbReference type="InterPro" id="IPR006447">
    <property type="entry name" value="Myb_dom_plants"/>
</dbReference>